<dbReference type="EMBL" id="JABFUD020000008">
    <property type="protein sequence ID" value="KAI5077032.1"/>
    <property type="molecule type" value="Genomic_DNA"/>
</dbReference>
<keyword evidence="11" id="KW-1185">Reference proteome</keyword>
<keyword evidence="6" id="KW-0067">ATP-binding</keyword>
<evidence type="ECO:0000256" key="2">
    <source>
        <dbReference type="ARBA" id="ARBA00022692"/>
    </source>
</evidence>
<dbReference type="Proteomes" id="UP000886520">
    <property type="component" value="Chromosome 8"/>
</dbReference>
<evidence type="ECO:0000256" key="8">
    <source>
        <dbReference type="SAM" id="SignalP"/>
    </source>
</evidence>
<evidence type="ECO:0000256" key="3">
    <source>
        <dbReference type="ARBA" id="ARBA00022729"/>
    </source>
</evidence>
<feature type="binding site" evidence="6">
    <location>
        <position position="463"/>
    </location>
    <ligand>
        <name>ATP</name>
        <dbReference type="ChEBI" id="CHEBI:30616"/>
    </ligand>
</feature>
<gene>
    <name evidence="10" type="ORF">GOP47_0009097</name>
</gene>
<dbReference type="PROSITE" id="PS50011">
    <property type="entry name" value="PROTEIN_KINASE_DOM"/>
    <property type="match status" value="1"/>
</dbReference>
<feature type="transmembrane region" description="Helical" evidence="7">
    <location>
        <begin position="337"/>
        <end position="361"/>
    </location>
</feature>
<dbReference type="Gene3D" id="3.30.200.20">
    <property type="entry name" value="Phosphorylase Kinase, domain 1"/>
    <property type="match status" value="1"/>
</dbReference>
<comment type="caution">
    <text evidence="10">The sequence shown here is derived from an EMBL/GenBank/DDBJ whole genome shotgun (WGS) entry which is preliminary data.</text>
</comment>
<evidence type="ECO:0000313" key="10">
    <source>
        <dbReference type="EMBL" id="KAI5077032.1"/>
    </source>
</evidence>
<dbReference type="GO" id="GO:0004672">
    <property type="term" value="F:protein kinase activity"/>
    <property type="evidence" value="ECO:0007669"/>
    <property type="project" value="InterPro"/>
</dbReference>
<proteinExistence type="predicted"/>
<evidence type="ECO:0000256" key="4">
    <source>
        <dbReference type="ARBA" id="ARBA00022989"/>
    </source>
</evidence>
<dbReference type="OrthoDB" id="4062651at2759"/>
<dbReference type="AlphaFoldDB" id="A0A9D4ZKC2"/>
<evidence type="ECO:0000256" key="5">
    <source>
        <dbReference type="ARBA" id="ARBA00023136"/>
    </source>
</evidence>
<sequence>MGYKLVVWNVIWLVLFLVNLRTCCMGNGELNGTNSTSICGLSVPCGDLNISYPFSTSGSCAASPAFVLSNCSSSSVHAAHWNSLSVTLQAANPGDPPPVAIIEDIINTASEGNDGQSPDAFINLTWNTSLLSMDFCASLFTSHNLSQFNIPASFNLTGFEDDEFQFSAQNIYLFFNCTDVAAVSQYVNSTASKYYSSGQAITYNIWQQESKYCDNHKQICQSELAGASCVSLLAPYKELTLRHAMDTLACSHFTFGIDDTGIMEKGLVQLSWTDSKCSSCTKAGGSCVYDINQSPSIGKMSYCGCNDGRIDPGAQTCQLDLDLDSACYGGLMQCNHVFQICLGFVLLMVALMLGFLGFYYFGKIRKSFHDLASRLACLAIYVLKKVLRRLQESTYRPNLSLILRELEGLTERPIEYSYSSIASATKSFSCVVGEGGFGVVYKGTLPSNNNKSEEAIGVEIAVKVLEIRSKHMKKQFLNEVGTIGRIHHVNVVRLLGFCVQEDHEMLVYEYVANGSLDKWLFTGKNGGDDEERMLDWSQRYAIALGVARGLSYLHEECRHRTVHCDIKPQNILLDEAMSPKIADFGLSRLMSRDESQVVTLARGTPGYMAPEFWRGGESRLSTKFDVYSYGMVLLELISGRHNFTLRDASTDSMWCFPAVAFEAAMEGNMAAMLDPRLGISVLQTSIAEEEDGAQGHQIWTAAFVAMWCIQDHPASRPSMSEVVQYLEGTIAISKAPPKPSISTTPPLTSFAVTSHDRQEFTPISVGR</sequence>
<feature type="chain" id="PRO_5039292425" description="Protein kinase domain-containing protein" evidence="8">
    <location>
        <begin position="27"/>
        <end position="767"/>
    </location>
</feature>
<dbReference type="PROSITE" id="PS00107">
    <property type="entry name" value="PROTEIN_KINASE_ATP"/>
    <property type="match status" value="1"/>
</dbReference>
<dbReference type="PANTHER" id="PTHR47974">
    <property type="entry name" value="OS07G0415500 PROTEIN"/>
    <property type="match status" value="1"/>
</dbReference>
<dbReference type="InterPro" id="IPR017441">
    <property type="entry name" value="Protein_kinase_ATP_BS"/>
</dbReference>
<evidence type="ECO:0000256" key="1">
    <source>
        <dbReference type="ARBA" id="ARBA00004167"/>
    </source>
</evidence>
<evidence type="ECO:0000256" key="6">
    <source>
        <dbReference type="PROSITE-ProRule" id="PRU10141"/>
    </source>
</evidence>
<keyword evidence="5 7" id="KW-0472">Membrane</keyword>
<dbReference type="InterPro" id="IPR000719">
    <property type="entry name" value="Prot_kinase_dom"/>
</dbReference>
<dbReference type="SUPFAM" id="SSF56112">
    <property type="entry name" value="Protein kinase-like (PK-like)"/>
    <property type="match status" value="1"/>
</dbReference>
<keyword evidence="4 7" id="KW-1133">Transmembrane helix</keyword>
<comment type="subcellular location">
    <subcellularLocation>
        <location evidence="1">Membrane</location>
        <topology evidence="1">Single-pass membrane protein</topology>
    </subcellularLocation>
</comment>
<feature type="domain" description="Protein kinase" evidence="9">
    <location>
        <begin position="426"/>
        <end position="730"/>
    </location>
</feature>
<feature type="signal peptide" evidence="8">
    <location>
        <begin position="1"/>
        <end position="26"/>
    </location>
</feature>
<accession>A0A9D4ZKC2</accession>
<keyword evidence="3 8" id="KW-0732">Signal</keyword>
<dbReference type="GO" id="GO:0016020">
    <property type="term" value="C:membrane"/>
    <property type="evidence" value="ECO:0007669"/>
    <property type="project" value="UniProtKB-SubCell"/>
</dbReference>
<dbReference type="InterPro" id="IPR011009">
    <property type="entry name" value="Kinase-like_dom_sf"/>
</dbReference>
<evidence type="ECO:0000256" key="7">
    <source>
        <dbReference type="SAM" id="Phobius"/>
    </source>
</evidence>
<evidence type="ECO:0000259" key="9">
    <source>
        <dbReference type="PROSITE" id="PS50011"/>
    </source>
</evidence>
<dbReference type="SMART" id="SM00220">
    <property type="entry name" value="S_TKc"/>
    <property type="match status" value="1"/>
</dbReference>
<dbReference type="GO" id="GO:0005524">
    <property type="term" value="F:ATP binding"/>
    <property type="evidence" value="ECO:0007669"/>
    <property type="project" value="UniProtKB-UniRule"/>
</dbReference>
<dbReference type="Pfam" id="PF00069">
    <property type="entry name" value="Pkinase"/>
    <property type="match status" value="1"/>
</dbReference>
<evidence type="ECO:0000313" key="11">
    <source>
        <dbReference type="Proteomes" id="UP000886520"/>
    </source>
</evidence>
<reference evidence="10" key="1">
    <citation type="submission" date="2021-01" db="EMBL/GenBank/DDBJ databases">
        <title>Adiantum capillus-veneris genome.</title>
        <authorList>
            <person name="Fang Y."/>
            <person name="Liao Q."/>
        </authorList>
    </citation>
    <scope>NUCLEOTIDE SEQUENCE</scope>
    <source>
        <strain evidence="10">H3</strain>
        <tissue evidence="10">Leaf</tissue>
    </source>
</reference>
<keyword evidence="2 7" id="KW-0812">Transmembrane</keyword>
<dbReference type="PANTHER" id="PTHR47974:SF9">
    <property type="entry name" value="RECEPTOR-LIKE SERINE_THREONINE-PROTEIN KINASE"/>
    <property type="match status" value="1"/>
</dbReference>
<organism evidence="10 11">
    <name type="scientific">Adiantum capillus-veneris</name>
    <name type="common">Maidenhair fern</name>
    <dbReference type="NCBI Taxonomy" id="13818"/>
    <lineage>
        <taxon>Eukaryota</taxon>
        <taxon>Viridiplantae</taxon>
        <taxon>Streptophyta</taxon>
        <taxon>Embryophyta</taxon>
        <taxon>Tracheophyta</taxon>
        <taxon>Polypodiopsida</taxon>
        <taxon>Polypodiidae</taxon>
        <taxon>Polypodiales</taxon>
        <taxon>Pteridineae</taxon>
        <taxon>Pteridaceae</taxon>
        <taxon>Vittarioideae</taxon>
        <taxon>Adiantum</taxon>
    </lineage>
</organism>
<dbReference type="Gene3D" id="1.10.510.10">
    <property type="entry name" value="Transferase(Phosphotransferase) domain 1"/>
    <property type="match status" value="1"/>
</dbReference>
<dbReference type="FunFam" id="1.10.510.10:FF:000384">
    <property type="entry name" value="G-type lectin S-receptor-like serine/threonine-protein kinase"/>
    <property type="match status" value="1"/>
</dbReference>
<name>A0A9D4ZKC2_ADICA</name>
<keyword evidence="6" id="KW-0547">Nucleotide-binding</keyword>
<protein>
    <recommendedName>
        <fullName evidence="9">Protein kinase domain-containing protein</fullName>
    </recommendedName>
</protein>